<name>A0ABU2WFA7_9GAMM</name>
<evidence type="ECO:0000313" key="3">
    <source>
        <dbReference type="Proteomes" id="UP001254608"/>
    </source>
</evidence>
<keyword evidence="3" id="KW-1185">Reference proteome</keyword>
<gene>
    <name evidence="2" type="ORF">RM530_02360</name>
</gene>
<evidence type="ECO:0000313" key="2">
    <source>
        <dbReference type="EMBL" id="MDT0496210.1"/>
    </source>
</evidence>
<sequence>MRRILKSVCWASLSLAVALPAMAKAPPEEVAKLGKELTPVGAIRAGNEDGSIPEWKPRPQNGPLKGFWPSYPDIESEKPLFTISAANLEKYADKMTEGHKELLKRYPDSYRMNVYPTHRIANFPKEILDGSIVNAAKATLESVDEPKGAFLGIPFPIPQSGAEPIWNHKMKYRGNAFERYNNQMIVQLDGTFTMTKIIEEVKFYYNNPQIDPPLELKPGVPSIKYISETVAPPRLAGTFILAHEKAGTGPQGRSAWLYSPAIKRIRRAPAVCCDNPYEGTDGHQFYDQVDMFNGVLERYTWKLLGKREMYIPYNSYKIAGNKIKYADIARPKHVNPDLPRYELHRVWVVEAENLPNLRHTFAKIRFYIDEDSWNIVARDNYDHEGQLMQFQEGHLIYASNVMASTTIPEVIYHFNSGRYFVTAMVNEDQPNDGSVDYRDSYFEPSSIQQRTAK</sequence>
<reference evidence="2 3" key="1">
    <citation type="submission" date="2023-09" db="EMBL/GenBank/DDBJ databases">
        <authorList>
            <person name="Rey-Velasco X."/>
        </authorList>
    </citation>
    <scope>NUCLEOTIDE SEQUENCE [LARGE SCALE GENOMIC DNA]</scope>
    <source>
        <strain evidence="2 3">W345</strain>
    </source>
</reference>
<feature type="chain" id="PRO_5046080607" evidence="1">
    <location>
        <begin position="24"/>
        <end position="453"/>
    </location>
</feature>
<dbReference type="Gene3D" id="2.50.20.10">
    <property type="entry name" value="Lipoprotein localisation LolA/LolB/LppX"/>
    <property type="match status" value="1"/>
</dbReference>
<accession>A0ABU2WFA7</accession>
<protein>
    <submittedName>
        <fullName evidence="2">DUF1329 domain-containing protein</fullName>
    </submittedName>
</protein>
<evidence type="ECO:0000256" key="1">
    <source>
        <dbReference type="SAM" id="SignalP"/>
    </source>
</evidence>
<organism evidence="2 3">
    <name type="scientific">Banduia mediterranea</name>
    <dbReference type="NCBI Taxonomy" id="3075609"/>
    <lineage>
        <taxon>Bacteria</taxon>
        <taxon>Pseudomonadati</taxon>
        <taxon>Pseudomonadota</taxon>
        <taxon>Gammaproteobacteria</taxon>
        <taxon>Nevskiales</taxon>
        <taxon>Algiphilaceae</taxon>
        <taxon>Banduia</taxon>
    </lineage>
</organism>
<feature type="signal peptide" evidence="1">
    <location>
        <begin position="1"/>
        <end position="23"/>
    </location>
</feature>
<dbReference type="CDD" id="cd16329">
    <property type="entry name" value="LolA_like"/>
    <property type="match status" value="1"/>
</dbReference>
<keyword evidence="1" id="KW-0732">Signal</keyword>
<proteinExistence type="predicted"/>
<dbReference type="Proteomes" id="UP001254608">
    <property type="component" value="Unassembled WGS sequence"/>
</dbReference>
<dbReference type="InterPro" id="IPR010752">
    <property type="entry name" value="DUF1329"/>
</dbReference>
<dbReference type="RefSeq" id="WP_311363599.1">
    <property type="nucleotide sequence ID" value="NZ_JAVRIC010000002.1"/>
</dbReference>
<dbReference type="Pfam" id="PF07044">
    <property type="entry name" value="DUF1329"/>
    <property type="match status" value="1"/>
</dbReference>
<dbReference type="EMBL" id="JAVRIC010000002">
    <property type="protein sequence ID" value="MDT0496210.1"/>
    <property type="molecule type" value="Genomic_DNA"/>
</dbReference>
<comment type="caution">
    <text evidence="2">The sequence shown here is derived from an EMBL/GenBank/DDBJ whole genome shotgun (WGS) entry which is preliminary data.</text>
</comment>